<dbReference type="InterPro" id="IPR058922">
    <property type="entry name" value="WHD_DRP"/>
</dbReference>
<keyword evidence="2" id="KW-0611">Plant defense</keyword>
<dbReference type="InterPro" id="IPR027417">
    <property type="entry name" value="P-loop_NTPase"/>
</dbReference>
<dbReference type="PANTHER" id="PTHR23155:SF1205">
    <property type="entry name" value="DISEASE RESISTANCE PROTEIN RPM1"/>
    <property type="match status" value="1"/>
</dbReference>
<reference evidence="5 6" key="1">
    <citation type="journal article" date="2020" name="Mol. Plant">
        <title>The Chromosome-Based Rubber Tree Genome Provides New Insights into Spurge Genome Evolution and Rubber Biosynthesis.</title>
        <authorList>
            <person name="Liu J."/>
            <person name="Shi C."/>
            <person name="Shi C.C."/>
            <person name="Li W."/>
            <person name="Zhang Q.J."/>
            <person name="Zhang Y."/>
            <person name="Li K."/>
            <person name="Lu H.F."/>
            <person name="Shi C."/>
            <person name="Zhu S.T."/>
            <person name="Xiao Z.Y."/>
            <person name="Nan H."/>
            <person name="Yue Y."/>
            <person name="Zhu X.G."/>
            <person name="Wu Y."/>
            <person name="Hong X.N."/>
            <person name="Fan G.Y."/>
            <person name="Tong Y."/>
            <person name="Zhang D."/>
            <person name="Mao C.L."/>
            <person name="Liu Y.L."/>
            <person name="Hao S.J."/>
            <person name="Liu W.Q."/>
            <person name="Lv M.Q."/>
            <person name="Zhang H.B."/>
            <person name="Liu Y."/>
            <person name="Hu-Tang G.R."/>
            <person name="Wang J.P."/>
            <person name="Wang J.H."/>
            <person name="Sun Y.H."/>
            <person name="Ni S.B."/>
            <person name="Chen W.B."/>
            <person name="Zhang X.C."/>
            <person name="Jiao Y.N."/>
            <person name="Eichler E.E."/>
            <person name="Li G.H."/>
            <person name="Liu X."/>
            <person name="Gao L.Z."/>
        </authorList>
    </citation>
    <scope>NUCLEOTIDE SEQUENCE [LARGE SCALE GENOMIC DNA]</scope>
    <source>
        <strain evidence="6">cv. GT1</strain>
        <tissue evidence="5">Leaf</tissue>
    </source>
</reference>
<evidence type="ECO:0000256" key="1">
    <source>
        <dbReference type="ARBA" id="ARBA00022737"/>
    </source>
</evidence>
<dbReference type="EMBL" id="JAAGAX010000003">
    <property type="protein sequence ID" value="KAF2321142.1"/>
    <property type="molecule type" value="Genomic_DNA"/>
</dbReference>
<keyword evidence="1" id="KW-0677">Repeat</keyword>
<dbReference type="InterPro" id="IPR044974">
    <property type="entry name" value="Disease_R_plants"/>
</dbReference>
<sequence length="239" mass="28257">MHLKTKESEWSSILESELWRSFQENEDVLSVLKLSYYHLPTYLRQCFTYCAMFPKYYEFNKETLIRLWIAQGYIVCSSKDGDLEDVGDQYFKELLSRSFFHLSEKMSHYKVHDLIHDLAQSIAKDRCMPIGLGKLTCLRHLSDFVVAWDEGSLGAMLNELNGLNQLRGKIVLRNLKNVENVELESKQLILREKKRLQSLELRWIRNYTWYVAEDPADIVEVEKSELLLQKLEPHQIYNT</sequence>
<dbReference type="Pfam" id="PF23559">
    <property type="entry name" value="WHD_DRP"/>
    <property type="match status" value="1"/>
</dbReference>
<organism evidence="5 6">
    <name type="scientific">Hevea brasiliensis</name>
    <name type="common">Para rubber tree</name>
    <name type="synonym">Siphonia brasiliensis</name>
    <dbReference type="NCBI Taxonomy" id="3981"/>
    <lineage>
        <taxon>Eukaryota</taxon>
        <taxon>Viridiplantae</taxon>
        <taxon>Streptophyta</taxon>
        <taxon>Embryophyta</taxon>
        <taxon>Tracheophyta</taxon>
        <taxon>Spermatophyta</taxon>
        <taxon>Magnoliopsida</taxon>
        <taxon>eudicotyledons</taxon>
        <taxon>Gunneridae</taxon>
        <taxon>Pentapetalae</taxon>
        <taxon>rosids</taxon>
        <taxon>fabids</taxon>
        <taxon>Malpighiales</taxon>
        <taxon>Euphorbiaceae</taxon>
        <taxon>Crotonoideae</taxon>
        <taxon>Micrandreae</taxon>
        <taxon>Hevea</taxon>
    </lineage>
</organism>
<gene>
    <name evidence="5" type="ORF">GH714_034492</name>
</gene>
<dbReference type="Proteomes" id="UP000467840">
    <property type="component" value="Chromosome 10"/>
</dbReference>
<evidence type="ECO:0008006" key="7">
    <source>
        <dbReference type="Google" id="ProtNLM"/>
    </source>
</evidence>
<dbReference type="SUPFAM" id="SSF52540">
    <property type="entry name" value="P-loop containing nucleoside triphosphate hydrolases"/>
    <property type="match status" value="1"/>
</dbReference>
<keyword evidence="6" id="KW-1185">Reference proteome</keyword>
<evidence type="ECO:0000313" key="6">
    <source>
        <dbReference type="Proteomes" id="UP000467840"/>
    </source>
</evidence>
<evidence type="ECO:0000313" key="5">
    <source>
        <dbReference type="EMBL" id="KAF2321142.1"/>
    </source>
</evidence>
<dbReference type="AlphaFoldDB" id="A0A6A6N4M9"/>
<dbReference type="FunFam" id="1.10.10.10:FF:000322">
    <property type="entry name" value="Probable disease resistance protein At1g63360"/>
    <property type="match status" value="1"/>
</dbReference>
<proteinExistence type="predicted"/>
<feature type="domain" description="R13L1/DRL21-like LRR repeat region" evidence="4">
    <location>
        <begin position="157"/>
        <end position="235"/>
    </location>
</feature>
<evidence type="ECO:0000259" key="3">
    <source>
        <dbReference type="Pfam" id="PF23559"/>
    </source>
</evidence>
<name>A0A6A6N4M9_HEVBR</name>
<feature type="domain" description="Disease resistance protein winged helix" evidence="3">
    <location>
        <begin position="52"/>
        <end position="119"/>
    </location>
</feature>
<dbReference type="GO" id="GO:0098542">
    <property type="term" value="P:defense response to other organism"/>
    <property type="evidence" value="ECO:0007669"/>
    <property type="project" value="TreeGrafter"/>
</dbReference>
<protein>
    <recommendedName>
        <fullName evidence="7">NB-ARC domain-containing protein</fullName>
    </recommendedName>
</protein>
<dbReference type="PANTHER" id="PTHR23155">
    <property type="entry name" value="DISEASE RESISTANCE PROTEIN RP"/>
    <property type="match status" value="1"/>
</dbReference>
<dbReference type="InterPro" id="IPR036388">
    <property type="entry name" value="WH-like_DNA-bd_sf"/>
</dbReference>
<evidence type="ECO:0000256" key="2">
    <source>
        <dbReference type="ARBA" id="ARBA00022821"/>
    </source>
</evidence>
<comment type="caution">
    <text evidence="5">The sequence shown here is derived from an EMBL/GenBank/DDBJ whole genome shotgun (WGS) entry which is preliminary data.</text>
</comment>
<dbReference type="Pfam" id="PF25019">
    <property type="entry name" value="LRR_R13L1-DRL21"/>
    <property type="match status" value="1"/>
</dbReference>
<evidence type="ECO:0000259" key="4">
    <source>
        <dbReference type="Pfam" id="PF25019"/>
    </source>
</evidence>
<dbReference type="Gene3D" id="1.10.10.10">
    <property type="entry name" value="Winged helix-like DNA-binding domain superfamily/Winged helix DNA-binding domain"/>
    <property type="match status" value="1"/>
</dbReference>
<dbReference type="InterPro" id="IPR056789">
    <property type="entry name" value="LRR_R13L1-DRL21"/>
</dbReference>
<accession>A0A6A6N4M9</accession>